<dbReference type="PANTHER" id="PTHR14920">
    <property type="entry name" value="OSMOTIC AVOIDANCE ABNORMAL PROTEIN 1/WD REPEAT MEMBRANE PROTEIN"/>
    <property type="match status" value="1"/>
</dbReference>
<dbReference type="EMBL" id="ASGP02000008">
    <property type="protein sequence ID" value="KAH9493994.1"/>
    <property type="molecule type" value="Genomic_DNA"/>
</dbReference>
<dbReference type="InterPro" id="IPR039468">
    <property type="entry name" value="WDR19_WD40_rpt"/>
</dbReference>
<dbReference type="Pfam" id="PF24762">
    <property type="entry name" value="TPR_IF140-IFT172"/>
    <property type="match status" value="1"/>
</dbReference>
<dbReference type="InterPro" id="IPR056168">
    <property type="entry name" value="TPR_IF140/IFT172/WDR19"/>
</dbReference>
<dbReference type="InterPro" id="IPR040379">
    <property type="entry name" value="WDR19/dyf-2"/>
</dbReference>
<dbReference type="InterPro" id="IPR057855">
    <property type="entry name" value="Beta-prop_WDR19_1st"/>
</dbReference>
<feature type="region of interest" description="Disordered" evidence="7">
    <location>
        <begin position="1091"/>
        <end position="1119"/>
    </location>
</feature>
<dbReference type="Pfam" id="PF15911">
    <property type="entry name" value="Beta-prop_WDR19_2nd"/>
    <property type="match status" value="1"/>
</dbReference>
<feature type="compositionally biased region" description="Basic and acidic residues" evidence="7">
    <location>
        <begin position="875"/>
        <end position="885"/>
    </location>
</feature>
<dbReference type="Gene3D" id="1.25.40.470">
    <property type="match status" value="1"/>
</dbReference>
<dbReference type="GO" id="GO:0035721">
    <property type="term" value="P:intraciliary retrograde transport"/>
    <property type="evidence" value="ECO:0007669"/>
    <property type="project" value="InterPro"/>
</dbReference>
<comment type="caution">
    <text evidence="11">The sequence shown here is derived from an EMBL/GenBank/DDBJ whole genome shotgun (WGS) entry which is preliminary data.</text>
</comment>
<sequence length="1519" mass="173357">MKRIYSIPCTSMTSNINDQCLFKWQTKKSKYLAISTDNIVNIYNRHGEHIDQINLFGYCTALCWDEDGDWLAIITNRSSLIFLWNSITHKLEQIDTGMKEILTTISWSKLNHSSLFVGTAKGNILIYNNQTARKNPIYGKHTKRIIGCCWNSIGTSNMIAVIGEDRVLTVNNEDGDTLSHNQLKGDGSNVKFFHSYQDMITNYNNKNSSSSSSSTSTTTTTTTTAAISVSSVNKIDNSVCLVLNKRMLFMMNIQDSENSFILNFKDWYENIIDYYCYPSGNIFIAFTSGLIITVSTGMKNFGVELLQIKAHRESMTTFSVCLNINRIATCDENNIKIFNLYEHNDIENVFTVDDEPSIVQIDWTADGQLLALCSSSGNIHVYLSQLKIIGDNCGTSLAFLSSLLEVTIFNVHEEIQDSVMIVRIEIEPSRLAIGPFHLAIAMNNKIWLYVLTEIEMPPTECEYMGIIKEFKLNQFYMAILFTNGSLQFHPIEQQRHQSNNNNNDDNRPQYFTYPDGQKQESIGVNNKKISVTSLCLTNEFLIFSTDNGTIIYFIIEDWNTTVVYRHRESIQMIECNQNGTRLVLIDSRNDAYVYNVYGETLISIPTDHVPSKPVKILWESWIHDHCVFTICDHKFIHVYSSPLTTINGSIVDFVGRMKIPSGQYPLLLYNGVVVCQTKSGKTSNFVLSTHDYAIKNNSNTTTIPSTFKRDVFRNILKLRRYQDAIKICNFLGPDESEDLWIAVGRAAIQDLDLNVAICVYQKLQKFTIVYCLENYRNQSEYCLLCGLLAEMLADYDLAQKHFLNSSQPIRALEMRKNLQHWNEALALARHLSPDDIPAISRELAFNQELRQEYSKALKNFENALNSQSSGDVDGEETKKEPKELDHNSEHVQLCLAGIARNSIRCGNLKKALIIAHRLDEAKLIQECASILENLNHIQEAAALYEQCKHYDQAAILYLKVKNSAKLSNLISMITDHEILGQYGRIKEMEKQFRHAAEIYSKAKRWEDVVRINLDHLNNPGEAVKIVREHQSVAGAKLVARFFQRLNDMTAAIEFLIMSKCYDDAYNLALTTKQIDIYADIMQYHATDVDIHDQHDDDDGGGENVDTKDPSLLNGNDQKVSNKNENRMAMANLQHFRTIAIYYEQENNLFKAGKFYCLARMWQKGVKLLLQSSTASGQRNSINNDHQMMNNNNNNNNAIELAIDAATHAHDEQVTRLILDYLMGETDGIPKDFKFLFRLYMKMKYYVEAAKTATIISHEEQLSGNYRNAHQLLYSMCVELHANHIAIPSEMAFNLMLIHSYMLAKLWIRIGGHQISAKLLIRVYDNINQFPSHSVQILTFVVIECIRAGYVRNALKYAYTLMKQDDLDRIDTKLKKKIENLVQLRQELCINSNPCPYCSEPVADDEFVCNGCRTAIPFCIASGMHIRLSDLTKCSYCHFPAIKSYLLELLQSSMIKNGKNEDDDDDDGGGGNRFCPMCEHKINNNQLERITMDEIFNLNDLGNRNNNNNNDNDDDDDLKQ</sequence>
<keyword evidence="2" id="KW-0853">WD repeat</keyword>
<keyword evidence="6" id="KW-0966">Cell projection</keyword>
<keyword evidence="4" id="KW-0802">TPR repeat</keyword>
<evidence type="ECO:0000256" key="6">
    <source>
        <dbReference type="ARBA" id="ARBA00023273"/>
    </source>
</evidence>
<feature type="domain" description="IF140/IFT172/WDR19 TPR" evidence="10">
    <location>
        <begin position="907"/>
        <end position="1068"/>
    </location>
</feature>
<gene>
    <name evidence="11" type="primary">WDR19</name>
    <name evidence="11" type="ORF">DERF_014718</name>
</gene>
<reference evidence="11" key="1">
    <citation type="submission" date="2013-05" db="EMBL/GenBank/DDBJ databases">
        <authorList>
            <person name="Yim A.K.Y."/>
            <person name="Chan T.F."/>
            <person name="Ji K.M."/>
            <person name="Liu X.Y."/>
            <person name="Zhou J.W."/>
            <person name="Li R.Q."/>
            <person name="Yang K.Y."/>
            <person name="Li J."/>
            <person name="Li M."/>
            <person name="Law P.T.W."/>
            <person name="Wu Y.L."/>
            <person name="Cai Z.L."/>
            <person name="Qin H."/>
            <person name="Bao Y."/>
            <person name="Leung R.K.K."/>
            <person name="Ng P.K.S."/>
            <person name="Zou J."/>
            <person name="Zhong X.J."/>
            <person name="Ran P.X."/>
            <person name="Zhong N.S."/>
            <person name="Liu Z.G."/>
            <person name="Tsui S.K.W."/>
        </authorList>
    </citation>
    <scope>NUCLEOTIDE SEQUENCE</scope>
    <source>
        <strain evidence="11">Derf</strain>
        <tissue evidence="11">Whole organism</tissue>
    </source>
</reference>
<dbReference type="Proteomes" id="UP000790347">
    <property type="component" value="Unassembled WGS sequence"/>
</dbReference>
<keyword evidence="3" id="KW-0677">Repeat</keyword>
<dbReference type="Pfam" id="PF23389">
    <property type="entry name" value="Beta-prop_WDR19_1st"/>
    <property type="match status" value="2"/>
</dbReference>
<feature type="region of interest" description="Disordered" evidence="7">
    <location>
        <begin position="1500"/>
        <end position="1519"/>
    </location>
</feature>
<feature type="compositionally biased region" description="Acidic residues" evidence="7">
    <location>
        <begin position="1510"/>
        <end position="1519"/>
    </location>
</feature>
<keyword evidence="12" id="KW-1185">Reference proteome</keyword>
<organism evidence="11 12">
    <name type="scientific">Dermatophagoides farinae</name>
    <name type="common">American house dust mite</name>
    <dbReference type="NCBI Taxonomy" id="6954"/>
    <lineage>
        <taxon>Eukaryota</taxon>
        <taxon>Metazoa</taxon>
        <taxon>Ecdysozoa</taxon>
        <taxon>Arthropoda</taxon>
        <taxon>Chelicerata</taxon>
        <taxon>Arachnida</taxon>
        <taxon>Acari</taxon>
        <taxon>Acariformes</taxon>
        <taxon>Sarcoptiformes</taxon>
        <taxon>Astigmata</taxon>
        <taxon>Psoroptidia</taxon>
        <taxon>Analgoidea</taxon>
        <taxon>Pyroglyphidae</taxon>
        <taxon>Dermatophagoidinae</taxon>
        <taxon>Dermatophagoides</taxon>
    </lineage>
</organism>
<dbReference type="Gene3D" id="2.130.10.10">
    <property type="entry name" value="YVTN repeat-like/Quinoprotein amine dehydrogenase"/>
    <property type="match status" value="2"/>
</dbReference>
<evidence type="ECO:0000259" key="10">
    <source>
        <dbReference type="Pfam" id="PF24762"/>
    </source>
</evidence>
<dbReference type="InterPro" id="IPR015943">
    <property type="entry name" value="WD40/YVTN_repeat-like_dom_sf"/>
</dbReference>
<accession>A0A922KZF5</accession>
<keyword evidence="5" id="KW-0969">Cilium</keyword>
<dbReference type="SUPFAM" id="SSF69322">
    <property type="entry name" value="Tricorn protease domain 2"/>
    <property type="match status" value="2"/>
</dbReference>
<dbReference type="GO" id="GO:0030991">
    <property type="term" value="C:intraciliary transport particle A"/>
    <property type="evidence" value="ECO:0007669"/>
    <property type="project" value="TreeGrafter"/>
</dbReference>
<dbReference type="InterPro" id="IPR001680">
    <property type="entry name" value="WD40_rpt"/>
</dbReference>
<evidence type="ECO:0000313" key="12">
    <source>
        <dbReference type="Proteomes" id="UP000790347"/>
    </source>
</evidence>
<dbReference type="PANTHER" id="PTHR14920:SF0">
    <property type="entry name" value="WD REPEAT DOMAIN 19"/>
    <property type="match status" value="1"/>
</dbReference>
<evidence type="ECO:0000256" key="7">
    <source>
        <dbReference type="SAM" id="MobiDB-lite"/>
    </source>
</evidence>
<feature type="domain" description="WDR19 WD40 repeat" evidence="8">
    <location>
        <begin position="397"/>
        <end position="690"/>
    </location>
</feature>
<evidence type="ECO:0000256" key="3">
    <source>
        <dbReference type="ARBA" id="ARBA00022737"/>
    </source>
</evidence>
<evidence type="ECO:0000313" key="11">
    <source>
        <dbReference type="EMBL" id="KAH9493994.1"/>
    </source>
</evidence>
<feature type="compositionally biased region" description="Low complexity" evidence="7">
    <location>
        <begin position="1500"/>
        <end position="1509"/>
    </location>
</feature>
<dbReference type="GO" id="GO:0005929">
    <property type="term" value="C:cilium"/>
    <property type="evidence" value="ECO:0007669"/>
    <property type="project" value="UniProtKB-SubCell"/>
</dbReference>
<comment type="subcellular location">
    <subcellularLocation>
        <location evidence="1">Cell projection</location>
        <location evidence="1">Cilium</location>
    </subcellularLocation>
</comment>
<evidence type="ECO:0000256" key="2">
    <source>
        <dbReference type="ARBA" id="ARBA00022574"/>
    </source>
</evidence>
<feature type="domain" description="WDR19 first beta-propeller" evidence="9">
    <location>
        <begin position="225"/>
        <end position="377"/>
    </location>
</feature>
<name>A0A922KZF5_DERFA</name>
<evidence type="ECO:0000256" key="5">
    <source>
        <dbReference type="ARBA" id="ARBA00023069"/>
    </source>
</evidence>
<dbReference type="SMART" id="SM00320">
    <property type="entry name" value="WD40"/>
    <property type="match status" value="5"/>
</dbReference>
<proteinExistence type="predicted"/>
<feature type="region of interest" description="Disordered" evidence="7">
    <location>
        <begin position="865"/>
        <end position="885"/>
    </location>
</feature>
<protein>
    <submittedName>
        <fullName evidence="11">WD repeat-containing protein 19</fullName>
    </submittedName>
</protein>
<feature type="domain" description="WDR19 first beta-propeller" evidence="9">
    <location>
        <begin position="21"/>
        <end position="204"/>
    </location>
</feature>
<evidence type="ECO:0000256" key="1">
    <source>
        <dbReference type="ARBA" id="ARBA00004138"/>
    </source>
</evidence>
<evidence type="ECO:0000256" key="4">
    <source>
        <dbReference type="ARBA" id="ARBA00022803"/>
    </source>
</evidence>
<reference evidence="11" key="2">
    <citation type="journal article" date="2022" name="Res Sq">
        <title>Comparative Genomics Reveals Insights into the Divergent Evolution of Astigmatic Mites and Household Pest Adaptations.</title>
        <authorList>
            <person name="Xiong Q."/>
            <person name="Wan A.T.-Y."/>
            <person name="Liu X.-Y."/>
            <person name="Fung C.S.-H."/>
            <person name="Xiao X."/>
            <person name="Malainual N."/>
            <person name="Hou J."/>
            <person name="Wang L."/>
            <person name="Wang M."/>
            <person name="Yang K."/>
            <person name="Cui Y."/>
            <person name="Leung E."/>
            <person name="Nong W."/>
            <person name="Shin S.-K."/>
            <person name="Au S."/>
            <person name="Jeong K.Y."/>
            <person name="Chew F.T."/>
            <person name="Hui J."/>
            <person name="Leung T.F."/>
            <person name="Tungtrongchitr A."/>
            <person name="Zhong N."/>
            <person name="Liu Z."/>
            <person name="Tsui S."/>
        </authorList>
    </citation>
    <scope>NUCLEOTIDE SEQUENCE</scope>
    <source>
        <strain evidence="11">Derf</strain>
        <tissue evidence="11">Whole organism</tissue>
    </source>
</reference>
<evidence type="ECO:0000259" key="8">
    <source>
        <dbReference type="Pfam" id="PF15911"/>
    </source>
</evidence>
<dbReference type="GO" id="GO:0060271">
    <property type="term" value="P:cilium assembly"/>
    <property type="evidence" value="ECO:0007669"/>
    <property type="project" value="TreeGrafter"/>
</dbReference>
<evidence type="ECO:0000259" key="9">
    <source>
        <dbReference type="Pfam" id="PF23389"/>
    </source>
</evidence>